<evidence type="ECO:0000256" key="1">
    <source>
        <dbReference type="ARBA" id="ARBA00004173"/>
    </source>
</evidence>
<comment type="subcellular location">
    <subcellularLocation>
        <location evidence="1">Mitochondrion</location>
    </subcellularLocation>
</comment>
<dbReference type="PANTHER" id="PTHR33064">
    <property type="entry name" value="POL PROTEIN"/>
    <property type="match status" value="1"/>
</dbReference>
<accession>A0A2A9PH45</accession>
<dbReference type="InterPro" id="IPR043502">
    <property type="entry name" value="DNA/RNA_pol_sf"/>
</dbReference>
<dbReference type="PROSITE" id="PS50878">
    <property type="entry name" value="RT_POL"/>
    <property type="match status" value="1"/>
</dbReference>
<evidence type="ECO:0000313" key="5">
    <source>
        <dbReference type="Proteomes" id="UP000037136"/>
    </source>
</evidence>
<dbReference type="Gene3D" id="3.30.70.270">
    <property type="match status" value="2"/>
</dbReference>
<evidence type="ECO:0000259" key="3">
    <source>
        <dbReference type="PROSITE" id="PS50878"/>
    </source>
</evidence>
<dbReference type="SUPFAM" id="SSF56672">
    <property type="entry name" value="DNA/RNA polymerases"/>
    <property type="match status" value="1"/>
</dbReference>
<protein>
    <recommendedName>
        <fullName evidence="3">Reverse transcriptase domain-containing protein</fullName>
    </recommendedName>
</protein>
<keyword evidence="5" id="KW-1185">Reference proteome</keyword>
<name>A0A2A9PH45_OPHUN</name>
<feature type="domain" description="Reverse transcriptase" evidence="3">
    <location>
        <begin position="1"/>
        <end position="85"/>
    </location>
</feature>
<dbReference type="AlphaFoldDB" id="A0A2A9PH45"/>
<dbReference type="InterPro" id="IPR000477">
    <property type="entry name" value="RT_dom"/>
</dbReference>
<reference evidence="4 5" key="1">
    <citation type="journal article" date="2015" name="BMC Genomics">
        <title>Gene expression during zombie ant biting behavior reflects the complexity underlying fungal parasitic behavioral manipulation.</title>
        <authorList>
            <person name="de Bekker C."/>
            <person name="Ohm R.A."/>
            <person name="Loreto R.G."/>
            <person name="Sebastian A."/>
            <person name="Albert I."/>
            <person name="Merrow M."/>
            <person name="Brachmann A."/>
            <person name="Hughes D.P."/>
        </authorList>
    </citation>
    <scope>NUCLEOTIDE SEQUENCE [LARGE SCALE GENOMIC DNA]</scope>
    <source>
        <strain evidence="4 5">SC16a</strain>
    </source>
</reference>
<proteinExistence type="predicted"/>
<dbReference type="Pfam" id="PF00078">
    <property type="entry name" value="RVT_1"/>
    <property type="match status" value="1"/>
</dbReference>
<sequence>MHVLLKESMPPRLFSSTYINDALEGLIDIICVVYLDDILIFSEDPARHEDHVKEVLQRLRHAGLYANLSKCEFSVKRVSFLGFVVEEEERVQAMAEWPVPRSVKDVQIFLGFTGFYRRFIKNYSKIVSALTDCLRKRASSKEMVMNIIFVKMFINENTRSACYVSL</sequence>
<comment type="caution">
    <text evidence="4">The sequence shown here is derived from an EMBL/GenBank/DDBJ whole genome shotgun (WGS) entry which is preliminary data.</text>
</comment>
<dbReference type="STRING" id="268505.A0A2A9PH45"/>
<dbReference type="FunFam" id="3.30.70.270:FF:000003">
    <property type="entry name" value="Transposon Ty3-G Gag-Pol polyprotein"/>
    <property type="match status" value="1"/>
</dbReference>
<gene>
    <name evidence="4" type="ORF">XA68_11303</name>
</gene>
<evidence type="ECO:0000313" key="4">
    <source>
        <dbReference type="EMBL" id="PFH60207.1"/>
    </source>
</evidence>
<dbReference type="PANTHER" id="PTHR33064:SF37">
    <property type="entry name" value="RIBONUCLEASE H"/>
    <property type="match status" value="1"/>
</dbReference>
<keyword evidence="2" id="KW-0496">Mitochondrion</keyword>
<dbReference type="GO" id="GO:0005739">
    <property type="term" value="C:mitochondrion"/>
    <property type="evidence" value="ECO:0007669"/>
    <property type="project" value="UniProtKB-SubCell"/>
</dbReference>
<evidence type="ECO:0000256" key="2">
    <source>
        <dbReference type="ARBA" id="ARBA00023128"/>
    </source>
</evidence>
<dbReference type="InterPro" id="IPR043128">
    <property type="entry name" value="Rev_trsase/Diguanyl_cyclase"/>
</dbReference>
<dbReference type="EMBL" id="LAZP02000143">
    <property type="protein sequence ID" value="PFH60207.1"/>
    <property type="molecule type" value="Genomic_DNA"/>
</dbReference>
<dbReference type="OrthoDB" id="5152741at2759"/>
<dbReference type="InterPro" id="IPR051320">
    <property type="entry name" value="Viral_Replic_Matur_Polypro"/>
</dbReference>
<reference evidence="4 5" key="2">
    <citation type="journal article" date="2017" name="Sci. Rep.">
        <title>Ant-infecting Ophiocordyceps genomes reveal a high diversity of potential behavioral manipulation genes and a possible major role for enterotoxins.</title>
        <authorList>
            <person name="de Bekker C."/>
            <person name="Ohm R.A."/>
            <person name="Evans H.C."/>
            <person name="Brachmann A."/>
            <person name="Hughes D.P."/>
        </authorList>
    </citation>
    <scope>NUCLEOTIDE SEQUENCE [LARGE SCALE GENOMIC DNA]</scope>
    <source>
        <strain evidence="4 5">SC16a</strain>
    </source>
</reference>
<organism evidence="4 5">
    <name type="scientific">Ophiocordyceps unilateralis</name>
    <name type="common">Zombie-ant fungus</name>
    <name type="synonym">Torrubia unilateralis</name>
    <dbReference type="NCBI Taxonomy" id="268505"/>
    <lineage>
        <taxon>Eukaryota</taxon>
        <taxon>Fungi</taxon>
        <taxon>Dikarya</taxon>
        <taxon>Ascomycota</taxon>
        <taxon>Pezizomycotina</taxon>
        <taxon>Sordariomycetes</taxon>
        <taxon>Hypocreomycetidae</taxon>
        <taxon>Hypocreales</taxon>
        <taxon>Ophiocordycipitaceae</taxon>
        <taxon>Ophiocordyceps</taxon>
    </lineage>
</organism>
<dbReference type="Proteomes" id="UP000037136">
    <property type="component" value="Unassembled WGS sequence"/>
</dbReference>
<dbReference type="CDD" id="cd01647">
    <property type="entry name" value="RT_LTR"/>
    <property type="match status" value="1"/>
</dbReference>